<keyword evidence="4" id="KW-1185">Reference proteome</keyword>
<dbReference type="PANTHER" id="PTHR41521:SF4">
    <property type="entry name" value="BLR0684 PROTEIN"/>
    <property type="match status" value="1"/>
</dbReference>
<dbReference type="Gene3D" id="3.30.70.100">
    <property type="match status" value="1"/>
</dbReference>
<evidence type="ECO:0000313" key="4">
    <source>
        <dbReference type="Proteomes" id="UP000056750"/>
    </source>
</evidence>
<organism evidence="3 5">
    <name type="scientific">Alteromonas stellipolaris</name>
    <dbReference type="NCBI Taxonomy" id="233316"/>
    <lineage>
        <taxon>Bacteria</taxon>
        <taxon>Pseudomonadati</taxon>
        <taxon>Pseudomonadota</taxon>
        <taxon>Gammaproteobacteria</taxon>
        <taxon>Alteromonadales</taxon>
        <taxon>Alteromonadaceae</taxon>
        <taxon>Alteromonas/Salinimonas group</taxon>
        <taxon>Alteromonas</taxon>
    </lineage>
</organism>
<dbReference type="AlphaFoldDB" id="A0AAW7Z3E6"/>
<dbReference type="PANTHER" id="PTHR41521">
    <property type="match status" value="1"/>
</dbReference>
<name>A0AAW7Z3E6_9ALTE</name>
<dbReference type="EMBL" id="JAUOQI010000006">
    <property type="protein sequence ID" value="MDO6577968.1"/>
    <property type="molecule type" value="Genomic_DNA"/>
</dbReference>
<evidence type="ECO:0000313" key="2">
    <source>
        <dbReference type="EMBL" id="AMJ75264.1"/>
    </source>
</evidence>
<feature type="domain" description="DUF1330" evidence="1">
    <location>
        <begin position="5"/>
        <end position="91"/>
    </location>
</feature>
<accession>A0AAW7Z3E6</accession>
<evidence type="ECO:0000259" key="1">
    <source>
        <dbReference type="Pfam" id="PF07045"/>
    </source>
</evidence>
<evidence type="ECO:0000313" key="3">
    <source>
        <dbReference type="EMBL" id="MDO6577968.1"/>
    </source>
</evidence>
<sequence>MQSLVVVDLTPVNKTVIAEYSALAAETLKPFSGEFIAKGHIEVLHGESEHPMKAVIAFPDKESAKAWYNSAAYQAIVSLRDSGMHSQFHLV</sequence>
<dbReference type="InterPro" id="IPR010753">
    <property type="entry name" value="DUF1330"/>
</dbReference>
<dbReference type="InterPro" id="IPR011008">
    <property type="entry name" value="Dimeric_a/b-barrel"/>
</dbReference>
<dbReference type="EMBL" id="CP013926">
    <property type="protein sequence ID" value="AMJ75264.1"/>
    <property type="molecule type" value="Genomic_DNA"/>
</dbReference>
<reference evidence="3" key="2">
    <citation type="submission" date="2023-07" db="EMBL/GenBank/DDBJ databases">
        <title>Genome content predicts the carbon catabolic preferences of heterotrophic bacteria.</title>
        <authorList>
            <person name="Gralka M."/>
        </authorList>
    </citation>
    <scope>NUCLEOTIDE SEQUENCE</scope>
    <source>
        <strain evidence="3">F2M12</strain>
    </source>
</reference>
<reference evidence="2 4" key="1">
    <citation type="submission" date="2015-12" db="EMBL/GenBank/DDBJ databases">
        <title>Intraspecies pangenome expansion in the marine bacterium Alteromonas.</title>
        <authorList>
            <person name="Lopez-Perez M."/>
            <person name="Rodriguez-Valera F."/>
        </authorList>
    </citation>
    <scope>NUCLEOTIDE SEQUENCE [LARGE SCALE GENOMIC DNA]</scope>
    <source>
        <strain evidence="2 4">LMG 21861</strain>
    </source>
</reference>
<gene>
    <name evidence="2" type="ORF">AVL57_15615</name>
    <name evidence="3" type="ORF">Q4527_11220</name>
</gene>
<dbReference type="Proteomes" id="UP000056750">
    <property type="component" value="Chromosome"/>
</dbReference>
<dbReference type="KEGG" id="asq:AVL57_15615"/>
<dbReference type="Proteomes" id="UP001170717">
    <property type="component" value="Unassembled WGS sequence"/>
</dbReference>
<dbReference type="SUPFAM" id="SSF54909">
    <property type="entry name" value="Dimeric alpha+beta barrel"/>
    <property type="match status" value="1"/>
</dbReference>
<evidence type="ECO:0000313" key="5">
    <source>
        <dbReference type="Proteomes" id="UP001170717"/>
    </source>
</evidence>
<protein>
    <submittedName>
        <fullName evidence="3">DUF1330 domain-containing protein</fullName>
    </submittedName>
</protein>
<dbReference type="RefSeq" id="WP_057790239.1">
    <property type="nucleotide sequence ID" value="NZ_CANLMS010000001.1"/>
</dbReference>
<dbReference type="GeneID" id="83259151"/>
<dbReference type="Pfam" id="PF07045">
    <property type="entry name" value="DUF1330"/>
    <property type="match status" value="1"/>
</dbReference>
<proteinExistence type="predicted"/>